<reference evidence="1 2" key="1">
    <citation type="submission" date="2015-02" db="EMBL/GenBank/DDBJ databases">
        <title>Complete Genome Sequencing of Pseudomonas putida S13.1.2.</title>
        <authorList>
            <person name="Chong T.M."/>
            <person name="Chan K.G."/>
            <person name="Dessaux Y."/>
        </authorList>
    </citation>
    <scope>NUCLEOTIDE SEQUENCE [LARGE SCALE GENOMIC DNA]</scope>
    <source>
        <strain evidence="1 2">S13.1.2</strain>
    </source>
</reference>
<name>A0AAU8RU32_PSEPU</name>
<sequence length="127" mass="13969">MPIKSTMQSSFGRLFDTAFAEAVRDFTGTYPGEGVWDPVEEVTTAQPVTYDGRGVLSRYKKDQVDGVNILATDVRLIALVNEVTDKPAPEHIVSAPDLITGQAKQYRVMEAVTDPVGVHYQIQLRAT</sequence>
<dbReference type="RefSeq" id="WP_019471809.1">
    <property type="nucleotide sequence ID" value="NZ_CP010979.1"/>
</dbReference>
<proteinExistence type="predicted"/>
<evidence type="ECO:0000313" key="2">
    <source>
        <dbReference type="Proteomes" id="UP000033260"/>
    </source>
</evidence>
<accession>A0AAU8RU32</accession>
<evidence type="ECO:0000313" key="1">
    <source>
        <dbReference type="EMBL" id="AJQ46434.1"/>
    </source>
</evidence>
<evidence type="ECO:0008006" key="3">
    <source>
        <dbReference type="Google" id="ProtNLM"/>
    </source>
</evidence>
<protein>
    <recommendedName>
        <fullName evidence="3">Glutamate 5-kinase</fullName>
    </recommendedName>
</protein>
<dbReference type="Proteomes" id="UP000033260">
    <property type="component" value="Chromosome"/>
</dbReference>
<organism evidence="1 2">
    <name type="scientific">Pseudomonas putida S13.1.2</name>
    <dbReference type="NCBI Taxonomy" id="1384061"/>
    <lineage>
        <taxon>Bacteria</taxon>
        <taxon>Pseudomonadati</taxon>
        <taxon>Pseudomonadota</taxon>
        <taxon>Gammaproteobacteria</taxon>
        <taxon>Pseudomonadales</taxon>
        <taxon>Pseudomonadaceae</taxon>
        <taxon>Pseudomonas</taxon>
    </lineage>
</organism>
<dbReference type="AlphaFoldDB" id="A0AAU8RU32"/>
<dbReference type="EMBL" id="CP010979">
    <property type="protein sequence ID" value="AJQ46434.1"/>
    <property type="molecule type" value="Genomic_DNA"/>
</dbReference>
<gene>
    <name evidence="1" type="ORF">N805_04030</name>
</gene>